<comment type="caution">
    <text evidence="2">The sequence shown here is derived from an EMBL/GenBank/DDBJ whole genome shotgun (WGS) entry which is preliminary data.</text>
</comment>
<dbReference type="Proteomes" id="UP000828390">
    <property type="component" value="Unassembled WGS sequence"/>
</dbReference>
<accession>A0A9D3YW67</accession>
<dbReference type="AlphaFoldDB" id="A0A9D3YW67"/>
<evidence type="ECO:0000313" key="3">
    <source>
        <dbReference type="Proteomes" id="UP000828390"/>
    </source>
</evidence>
<evidence type="ECO:0000313" key="2">
    <source>
        <dbReference type="EMBL" id="KAH3707392.1"/>
    </source>
</evidence>
<dbReference type="EMBL" id="JAIWYP010000014">
    <property type="protein sequence ID" value="KAH3707392.1"/>
    <property type="molecule type" value="Genomic_DNA"/>
</dbReference>
<reference evidence="2" key="1">
    <citation type="journal article" date="2019" name="bioRxiv">
        <title>The Genome of the Zebra Mussel, Dreissena polymorpha: A Resource for Invasive Species Research.</title>
        <authorList>
            <person name="McCartney M.A."/>
            <person name="Auch B."/>
            <person name="Kono T."/>
            <person name="Mallez S."/>
            <person name="Zhang Y."/>
            <person name="Obille A."/>
            <person name="Becker A."/>
            <person name="Abrahante J.E."/>
            <person name="Garbe J."/>
            <person name="Badalamenti J.P."/>
            <person name="Herman A."/>
            <person name="Mangelson H."/>
            <person name="Liachko I."/>
            <person name="Sullivan S."/>
            <person name="Sone E.D."/>
            <person name="Koren S."/>
            <person name="Silverstein K.A.T."/>
            <person name="Beckman K.B."/>
            <person name="Gohl D.M."/>
        </authorList>
    </citation>
    <scope>NUCLEOTIDE SEQUENCE</scope>
    <source>
        <strain evidence="2">Duluth1</strain>
        <tissue evidence="2">Whole animal</tissue>
    </source>
</reference>
<keyword evidence="3" id="KW-1185">Reference proteome</keyword>
<protein>
    <submittedName>
        <fullName evidence="2">Uncharacterized protein</fullName>
    </submittedName>
</protein>
<sequence length="130" mass="13993">MITPICTGVFRVTTAKSAGTTVQLPPCSLMVRGLKFVPVLSSTHTDNQGISTAIAGRYTAVLGPFSEATRTFPDTASIPDLHGSKQKFELPKTAVFPPEAEGNCRTFQDLQDRHSAPRRLHGSHAGMSRI</sequence>
<name>A0A9D3YW67_DREPO</name>
<proteinExistence type="predicted"/>
<evidence type="ECO:0000256" key="1">
    <source>
        <dbReference type="SAM" id="MobiDB-lite"/>
    </source>
</evidence>
<gene>
    <name evidence="2" type="ORF">DPMN_066797</name>
</gene>
<organism evidence="2 3">
    <name type="scientific">Dreissena polymorpha</name>
    <name type="common">Zebra mussel</name>
    <name type="synonym">Mytilus polymorpha</name>
    <dbReference type="NCBI Taxonomy" id="45954"/>
    <lineage>
        <taxon>Eukaryota</taxon>
        <taxon>Metazoa</taxon>
        <taxon>Spiralia</taxon>
        <taxon>Lophotrochozoa</taxon>
        <taxon>Mollusca</taxon>
        <taxon>Bivalvia</taxon>
        <taxon>Autobranchia</taxon>
        <taxon>Heteroconchia</taxon>
        <taxon>Euheterodonta</taxon>
        <taxon>Imparidentia</taxon>
        <taxon>Neoheterodontei</taxon>
        <taxon>Myida</taxon>
        <taxon>Dreissenoidea</taxon>
        <taxon>Dreissenidae</taxon>
        <taxon>Dreissena</taxon>
    </lineage>
</organism>
<feature type="region of interest" description="Disordered" evidence="1">
    <location>
        <begin position="111"/>
        <end position="130"/>
    </location>
</feature>
<reference evidence="2" key="2">
    <citation type="submission" date="2020-11" db="EMBL/GenBank/DDBJ databases">
        <authorList>
            <person name="McCartney M.A."/>
            <person name="Auch B."/>
            <person name="Kono T."/>
            <person name="Mallez S."/>
            <person name="Becker A."/>
            <person name="Gohl D.M."/>
            <person name="Silverstein K.A.T."/>
            <person name="Koren S."/>
            <person name="Bechman K.B."/>
            <person name="Herman A."/>
            <person name="Abrahante J.E."/>
            <person name="Garbe J."/>
        </authorList>
    </citation>
    <scope>NUCLEOTIDE SEQUENCE</scope>
    <source>
        <strain evidence="2">Duluth1</strain>
        <tissue evidence="2">Whole animal</tissue>
    </source>
</reference>